<evidence type="ECO:0000256" key="4">
    <source>
        <dbReference type="ARBA" id="ARBA00023098"/>
    </source>
</evidence>
<dbReference type="GO" id="GO:0016491">
    <property type="term" value="F:oxidoreductase activity"/>
    <property type="evidence" value="ECO:0007669"/>
    <property type="project" value="UniProtKB-KW"/>
</dbReference>
<comment type="similarity">
    <text evidence="1">Belongs to the short-chain dehydrogenases/reductases (SDR) family.</text>
</comment>
<reference evidence="6 7" key="1">
    <citation type="submission" date="2019-12" db="EMBL/GenBank/DDBJ databases">
        <title>Snethiella sp. nov. sp. isolated from sea sand.</title>
        <authorList>
            <person name="Kim J."/>
            <person name="Jeong S.E."/>
            <person name="Jung H.S."/>
            <person name="Jeon C.O."/>
        </authorList>
    </citation>
    <scope>NUCLEOTIDE SEQUENCE [LARGE SCALE GENOMIC DNA]</scope>
    <source>
        <strain evidence="6 7">DP05</strain>
    </source>
</reference>
<accession>A0A6L8W3Z0</accession>
<dbReference type="Proteomes" id="UP000476030">
    <property type="component" value="Unassembled WGS sequence"/>
</dbReference>
<dbReference type="Gene3D" id="3.40.50.720">
    <property type="entry name" value="NAD(P)-binding Rossmann-like Domain"/>
    <property type="match status" value="1"/>
</dbReference>
<dbReference type="SUPFAM" id="SSF51735">
    <property type="entry name" value="NAD(P)-binding Rossmann-fold domains"/>
    <property type="match status" value="1"/>
</dbReference>
<evidence type="ECO:0000256" key="2">
    <source>
        <dbReference type="ARBA" id="ARBA00023002"/>
    </source>
</evidence>
<protein>
    <submittedName>
        <fullName evidence="6">SDR family oxidoreductase</fullName>
    </submittedName>
</protein>
<dbReference type="EMBL" id="WTUW01000001">
    <property type="protein sequence ID" value="MZR29273.1"/>
    <property type="molecule type" value="Genomic_DNA"/>
</dbReference>
<keyword evidence="3" id="KW-0520">NAD</keyword>
<organism evidence="6 7">
    <name type="scientific">Sneathiella litorea</name>
    <dbReference type="NCBI Taxonomy" id="2606216"/>
    <lineage>
        <taxon>Bacteria</taxon>
        <taxon>Pseudomonadati</taxon>
        <taxon>Pseudomonadota</taxon>
        <taxon>Alphaproteobacteria</taxon>
        <taxon>Sneathiellales</taxon>
        <taxon>Sneathiellaceae</taxon>
        <taxon>Sneathiella</taxon>
    </lineage>
</organism>
<dbReference type="InterPro" id="IPR036291">
    <property type="entry name" value="NAD(P)-bd_dom_sf"/>
</dbReference>
<evidence type="ECO:0000256" key="1">
    <source>
        <dbReference type="ARBA" id="ARBA00006484"/>
    </source>
</evidence>
<dbReference type="Pfam" id="PF13561">
    <property type="entry name" value="adh_short_C2"/>
    <property type="match status" value="1"/>
</dbReference>
<dbReference type="InterPro" id="IPR020904">
    <property type="entry name" value="Sc_DH/Rdtase_CS"/>
</dbReference>
<dbReference type="FunFam" id="3.40.50.720:FF:000084">
    <property type="entry name" value="Short-chain dehydrogenase reductase"/>
    <property type="match status" value="1"/>
</dbReference>
<keyword evidence="2" id="KW-0560">Oxidoreductase</keyword>
<sequence length="277" mass="28782">MNRLQDKVTIITGGTSGIGLRTVEIFSEEGATIVFSGRRESEGKKIANRLGEKVHFVCADATVEADMESLVKGTAEKFGKLDCLFNNAGGPAPVGSIEAVDFKKSMDAMTLLFGSVLLGIKFAAPIMKKQGYGSIINNGSIAGHLAGYSTSMVYSSAKAAVLQLTRSAAMELGESNVRVNSISPGAIATGIFGKALGLKGQAAEDTAQVAGKLLSQAQPIRRAGLPDDIAKAALFLASDDSTFVNAADILVDGGMIGGRHWSAHQESVRNLGKAFSG</sequence>
<gene>
    <name evidence="6" type="ORF">GQE98_01365</name>
</gene>
<dbReference type="InterPro" id="IPR002347">
    <property type="entry name" value="SDR_fam"/>
</dbReference>
<comment type="caution">
    <text evidence="6">The sequence shown here is derived from an EMBL/GenBank/DDBJ whole genome shotgun (WGS) entry which is preliminary data.</text>
</comment>
<keyword evidence="5" id="KW-0753">Steroid metabolism</keyword>
<dbReference type="PRINTS" id="PR00081">
    <property type="entry name" value="GDHRDH"/>
</dbReference>
<dbReference type="PANTHER" id="PTHR43180">
    <property type="entry name" value="3-OXOACYL-(ACYL-CARRIER-PROTEIN) REDUCTASE (AFU_ORTHOLOGUE AFUA_6G11210)"/>
    <property type="match status" value="1"/>
</dbReference>
<dbReference type="PROSITE" id="PS00061">
    <property type="entry name" value="ADH_SHORT"/>
    <property type="match status" value="1"/>
</dbReference>
<evidence type="ECO:0000313" key="6">
    <source>
        <dbReference type="EMBL" id="MZR29273.1"/>
    </source>
</evidence>
<evidence type="ECO:0000313" key="7">
    <source>
        <dbReference type="Proteomes" id="UP000476030"/>
    </source>
</evidence>
<dbReference type="AlphaFoldDB" id="A0A6L8W3Z0"/>
<dbReference type="PRINTS" id="PR00080">
    <property type="entry name" value="SDRFAMILY"/>
</dbReference>
<dbReference type="GO" id="GO:0008202">
    <property type="term" value="P:steroid metabolic process"/>
    <property type="evidence" value="ECO:0007669"/>
    <property type="project" value="UniProtKB-KW"/>
</dbReference>
<evidence type="ECO:0000256" key="3">
    <source>
        <dbReference type="ARBA" id="ARBA00023027"/>
    </source>
</evidence>
<dbReference type="PANTHER" id="PTHR43180:SF28">
    <property type="entry name" value="NAD(P)-BINDING ROSSMANN-FOLD SUPERFAMILY PROTEIN"/>
    <property type="match status" value="1"/>
</dbReference>
<dbReference type="RefSeq" id="WP_161313757.1">
    <property type="nucleotide sequence ID" value="NZ_WTUW01000001.1"/>
</dbReference>
<proteinExistence type="inferred from homology"/>
<name>A0A6L8W3Z0_9PROT</name>
<evidence type="ECO:0000256" key="5">
    <source>
        <dbReference type="ARBA" id="ARBA00023221"/>
    </source>
</evidence>
<keyword evidence="4" id="KW-0443">Lipid metabolism</keyword>
<keyword evidence="7" id="KW-1185">Reference proteome</keyword>